<dbReference type="Proteomes" id="UP001202717">
    <property type="component" value="Chromosome"/>
</dbReference>
<keyword evidence="3" id="KW-1185">Reference proteome</keyword>
<dbReference type="EMBL" id="CP116221">
    <property type="protein sequence ID" value="WCO00615.1"/>
    <property type="molecule type" value="Genomic_DNA"/>
</dbReference>
<protein>
    <submittedName>
        <fullName evidence="2">Uncharacterized protein</fullName>
    </submittedName>
</protein>
<proteinExistence type="predicted"/>
<keyword evidence="1" id="KW-0732">Signal</keyword>
<organism evidence="2 3">
    <name type="scientific">Psychroserpens ponticola</name>
    <dbReference type="NCBI Taxonomy" id="2932268"/>
    <lineage>
        <taxon>Bacteria</taxon>
        <taxon>Pseudomonadati</taxon>
        <taxon>Bacteroidota</taxon>
        <taxon>Flavobacteriia</taxon>
        <taxon>Flavobacteriales</taxon>
        <taxon>Flavobacteriaceae</taxon>
        <taxon>Psychroserpens</taxon>
    </lineage>
</organism>
<reference evidence="2 3" key="1">
    <citation type="submission" date="2023-01" db="EMBL/GenBank/DDBJ databases">
        <title>Psychroserpens ponticola sp. nov., isolated from seawater.</title>
        <authorList>
            <person name="Kristyanto S."/>
            <person name="Jung J."/>
            <person name="Kim J.M."/>
            <person name="Jeon C.O."/>
        </authorList>
    </citation>
    <scope>NUCLEOTIDE SEQUENCE [LARGE SCALE GENOMIC DNA]</scope>
    <source>
        <strain evidence="2 3">MSW6</strain>
    </source>
</reference>
<evidence type="ECO:0000313" key="2">
    <source>
        <dbReference type="EMBL" id="WCO00615.1"/>
    </source>
</evidence>
<accession>A0ABY7RY38</accession>
<feature type="signal peptide" evidence="1">
    <location>
        <begin position="1"/>
        <end position="18"/>
    </location>
</feature>
<dbReference type="RefSeq" id="WP_249996221.1">
    <property type="nucleotide sequence ID" value="NZ_CP116221.1"/>
</dbReference>
<evidence type="ECO:0000313" key="3">
    <source>
        <dbReference type="Proteomes" id="UP001202717"/>
    </source>
</evidence>
<gene>
    <name evidence="2" type="ORF">MUN68_011115</name>
</gene>
<evidence type="ECO:0000256" key="1">
    <source>
        <dbReference type="SAM" id="SignalP"/>
    </source>
</evidence>
<feature type="chain" id="PRO_5045387015" evidence="1">
    <location>
        <begin position="19"/>
        <end position="310"/>
    </location>
</feature>
<sequence length="310" mass="34366">MKNALAILFCFASIVAIGQNNDYAINLGAYVPDQIENVPASAKKMLINKLGQLVTANGISDNQYNSRFIITPNIVVATKEIMPTAPVKVVLVLDVTLYIGDGISGTLYASETFNVKGVGTTETKAYMQALKRLKPKNEAMQDFIARGKDKIIDYYNTNCSQIQKEASILENSGQVEEALGLMLGIPASSSCFEKSERKTKALYIKAANRDCKMRLTEAQAIWSANQDIEAANEAARILSSVLPEAECFSQVKALFSKIETRAKELQDRDWNYKLKVLDATKSYYDSAFEVSMARAKNQPSTVMYNVRGWY</sequence>
<name>A0ABY7RY38_9FLAO</name>